<dbReference type="InterPro" id="IPR050312">
    <property type="entry name" value="IolE/XylAMocC-like"/>
</dbReference>
<dbReference type="Gene3D" id="3.20.20.150">
    <property type="entry name" value="Divalent-metal-dependent TIM barrel enzymes"/>
    <property type="match status" value="1"/>
</dbReference>
<dbReference type="Proteomes" id="UP000321533">
    <property type="component" value="Chromosome"/>
</dbReference>
<keyword evidence="2" id="KW-0413">Isomerase</keyword>
<proteinExistence type="predicted"/>
<name>A0A5B8V6H6_9BACT</name>
<dbReference type="PANTHER" id="PTHR12110">
    <property type="entry name" value="HYDROXYPYRUVATE ISOMERASE"/>
    <property type="match status" value="1"/>
</dbReference>
<dbReference type="EMBL" id="CP042435">
    <property type="protein sequence ID" value="QEC66483.1"/>
    <property type="molecule type" value="Genomic_DNA"/>
</dbReference>
<evidence type="ECO:0000313" key="3">
    <source>
        <dbReference type="Proteomes" id="UP000321533"/>
    </source>
</evidence>
<evidence type="ECO:0000259" key="1">
    <source>
        <dbReference type="Pfam" id="PF01261"/>
    </source>
</evidence>
<feature type="domain" description="Xylose isomerase-like TIM barrel" evidence="1">
    <location>
        <begin position="51"/>
        <end position="269"/>
    </location>
</feature>
<evidence type="ECO:0000313" key="2">
    <source>
        <dbReference type="EMBL" id="QEC66483.1"/>
    </source>
</evidence>
<reference evidence="2 3" key="1">
    <citation type="journal article" date="2016" name="Int. J. Syst. Evol. Microbiol.">
        <title>Panacibacter ginsenosidivorans gen. nov., sp. nov., with ginsenoside converting activity isolated from soil of a ginseng field.</title>
        <authorList>
            <person name="Siddiqi M.Z."/>
            <person name="Muhammad Shafi S."/>
            <person name="Choi K.D."/>
            <person name="Im W.T."/>
        </authorList>
    </citation>
    <scope>NUCLEOTIDE SEQUENCE [LARGE SCALE GENOMIC DNA]</scope>
    <source>
        <strain evidence="2 3">Gsoil1550</strain>
    </source>
</reference>
<dbReference type="InterPro" id="IPR013022">
    <property type="entry name" value="Xyl_isomerase-like_TIM-brl"/>
</dbReference>
<dbReference type="AlphaFoldDB" id="A0A5B8V6H6"/>
<gene>
    <name evidence="2" type="ORF">FRZ67_03935</name>
</gene>
<protein>
    <submittedName>
        <fullName evidence="2">Sugar phosphate isomerase/epimerase</fullName>
    </submittedName>
</protein>
<dbReference type="PANTHER" id="PTHR12110:SF41">
    <property type="entry name" value="INOSOSE DEHYDRATASE"/>
    <property type="match status" value="1"/>
</dbReference>
<keyword evidence="3" id="KW-1185">Reference proteome</keyword>
<dbReference type="InterPro" id="IPR019546">
    <property type="entry name" value="TAT_signal_bac_arc"/>
</dbReference>
<dbReference type="NCBIfam" id="TIGR01409">
    <property type="entry name" value="TAT_signal_seq"/>
    <property type="match status" value="1"/>
</dbReference>
<accession>A0A5B8V6H6</accession>
<dbReference type="Pfam" id="PF01261">
    <property type="entry name" value="AP_endonuc_2"/>
    <property type="match status" value="1"/>
</dbReference>
<sequence length="294" mass="33198">MTTRRSFLKTTGVASASLLIRPSFFEYKTSYIGLQLYTVRDAMEKDPAGTLAKVAQIGYNSIEAATYTGSQLFYGMDAKTFADTLKQNNLIIPSAHYRLGEEKANGADTKGTMLHEWDKAVDDAAAVGIKHMVCAWLSEQERGNIDHYKQLAATLNKSAEVCKKAGIQLCYHNHDFEFAAQDGQLPYDIILNNTDKDLVKMEIDLYWITKAKHDPIEMFKQHPGRFPLWHVKDMDKTPEQAFTEVGNGTIDFKKIFENAKTAGLKYFFVEQDKCPGSPFDSITTSYNYIKKNLV</sequence>
<dbReference type="GO" id="GO:0016853">
    <property type="term" value="F:isomerase activity"/>
    <property type="evidence" value="ECO:0007669"/>
    <property type="project" value="UniProtKB-KW"/>
</dbReference>
<dbReference type="InterPro" id="IPR036237">
    <property type="entry name" value="Xyl_isomerase-like_sf"/>
</dbReference>
<dbReference type="SUPFAM" id="SSF51658">
    <property type="entry name" value="Xylose isomerase-like"/>
    <property type="match status" value="1"/>
</dbReference>
<organism evidence="2 3">
    <name type="scientific">Panacibacter ginsenosidivorans</name>
    <dbReference type="NCBI Taxonomy" id="1813871"/>
    <lineage>
        <taxon>Bacteria</taxon>
        <taxon>Pseudomonadati</taxon>
        <taxon>Bacteroidota</taxon>
        <taxon>Chitinophagia</taxon>
        <taxon>Chitinophagales</taxon>
        <taxon>Chitinophagaceae</taxon>
        <taxon>Panacibacter</taxon>
    </lineage>
</organism>
<dbReference type="OrthoDB" id="9798407at2"/>
<dbReference type="KEGG" id="pgin:FRZ67_03935"/>
<dbReference type="RefSeq" id="WP_147188283.1">
    <property type="nucleotide sequence ID" value="NZ_CP042435.1"/>
</dbReference>